<comment type="similarity">
    <text evidence="3">Belongs to the TraA family.</text>
</comment>
<evidence type="ECO:0000256" key="9">
    <source>
        <dbReference type="ARBA" id="ARBA00023136"/>
    </source>
</evidence>
<evidence type="ECO:0000256" key="10">
    <source>
        <dbReference type="ARBA" id="ARBA00026027"/>
    </source>
</evidence>
<name>A0A0H3ZTC1_9VIBR</name>
<dbReference type="InterPro" id="IPR008873">
    <property type="entry name" value="TraA"/>
</dbReference>
<dbReference type="EMBL" id="KP795523">
    <property type="protein sequence ID" value="AKN37119.1"/>
    <property type="molecule type" value="Genomic_DNA"/>
</dbReference>
<keyword evidence="5" id="KW-1003">Cell membrane</keyword>
<evidence type="ECO:0000256" key="5">
    <source>
        <dbReference type="ARBA" id="ARBA00022475"/>
    </source>
</evidence>
<protein>
    <recommendedName>
        <fullName evidence="4">Pilin</fullName>
    </recommendedName>
</protein>
<dbReference type="GO" id="GO:0005886">
    <property type="term" value="C:plasma membrane"/>
    <property type="evidence" value="ECO:0007669"/>
    <property type="project" value="UniProtKB-SubCell"/>
</dbReference>
<comment type="subcellular location">
    <subcellularLocation>
        <location evidence="1">Cell inner membrane</location>
        <topology evidence="1">Multi-pass membrane protein</topology>
    </subcellularLocation>
    <subcellularLocation>
        <location evidence="2">Secreted</location>
    </subcellularLocation>
</comment>
<evidence type="ECO:0000256" key="7">
    <source>
        <dbReference type="ARBA" id="ARBA00022525"/>
    </source>
</evidence>
<reference evidence="13" key="1">
    <citation type="journal article" date="2015" name="MBio">
        <title>Eco-Evolutionary Dynamics of Episomes among Ecologically Cohesive Bacterial Populations.</title>
        <authorList>
            <person name="Xue H."/>
            <person name="Cordero O.X."/>
            <person name="Camas F.M."/>
            <person name="Trimble W."/>
            <person name="Meyer F."/>
            <person name="Guglielmini J."/>
            <person name="Rocha E.P."/>
            <person name="Polz M.F."/>
        </authorList>
    </citation>
    <scope>NUCLEOTIDE SEQUENCE</scope>
    <source>
        <strain evidence="13">FF_146</strain>
    </source>
</reference>
<accession>A0A0H3ZTC1</accession>
<keyword evidence="9 11" id="KW-0472">Membrane</keyword>
<feature type="transmembrane region" description="Helical" evidence="11">
    <location>
        <begin position="57"/>
        <end position="75"/>
    </location>
</feature>
<feature type="transmembrane region" description="Helical" evidence="11">
    <location>
        <begin position="80"/>
        <end position="97"/>
    </location>
</feature>
<evidence type="ECO:0000256" key="6">
    <source>
        <dbReference type="ARBA" id="ARBA00022519"/>
    </source>
</evidence>
<keyword evidence="7" id="KW-0964">Secreted</keyword>
<evidence type="ECO:0000256" key="3">
    <source>
        <dbReference type="ARBA" id="ARBA00009586"/>
    </source>
</evidence>
<dbReference type="AlphaFoldDB" id="A0A0H3ZTC1"/>
<evidence type="ECO:0000256" key="11">
    <source>
        <dbReference type="SAM" id="Phobius"/>
    </source>
</evidence>
<evidence type="ECO:0000256" key="12">
    <source>
        <dbReference type="SAM" id="SignalP"/>
    </source>
</evidence>
<keyword evidence="11" id="KW-1133">Transmembrane helix</keyword>
<comment type="subunit">
    <text evidence="10">Monomer. Interacts with itself to form filaments; also interacts with TraQ.</text>
</comment>
<dbReference type="NCBIfam" id="TIGR02758">
    <property type="entry name" value="TraA_TIGR"/>
    <property type="match status" value="1"/>
</dbReference>
<feature type="signal peptide" evidence="12">
    <location>
        <begin position="1"/>
        <end position="33"/>
    </location>
</feature>
<evidence type="ECO:0000313" key="13">
    <source>
        <dbReference type="EMBL" id="AKN37119.1"/>
    </source>
</evidence>
<sequence>MQVKTTSTKKRQAIPLLAATAVAAVILSEPAFAAATATDLFASGKDMVKKTAGDGSGVETAMLAFSAISAAVVGITSRNWFGAVGGFAGGMMFWNVVKPLVGLA</sequence>
<evidence type="ECO:0000256" key="1">
    <source>
        <dbReference type="ARBA" id="ARBA00004429"/>
    </source>
</evidence>
<keyword evidence="11" id="KW-0812">Transmembrane</keyword>
<evidence type="ECO:0000256" key="2">
    <source>
        <dbReference type="ARBA" id="ARBA00004613"/>
    </source>
</evidence>
<keyword evidence="12" id="KW-0732">Signal</keyword>
<dbReference type="GO" id="GO:0005576">
    <property type="term" value="C:extracellular region"/>
    <property type="evidence" value="ECO:0007669"/>
    <property type="project" value="UniProtKB-SubCell"/>
</dbReference>
<keyword evidence="8" id="KW-0184">Conjugation</keyword>
<evidence type="ECO:0000256" key="8">
    <source>
        <dbReference type="ARBA" id="ARBA00022971"/>
    </source>
</evidence>
<proteinExistence type="inferred from homology"/>
<organism evidence="13">
    <name type="scientific">Vibrio genomosp. F6</name>
    <dbReference type="NCBI Taxonomy" id="723172"/>
    <lineage>
        <taxon>Bacteria</taxon>
        <taxon>Pseudomonadati</taxon>
        <taxon>Pseudomonadota</taxon>
        <taxon>Gammaproteobacteria</taxon>
        <taxon>Vibrionales</taxon>
        <taxon>Vibrionaceae</taxon>
        <taxon>Vibrio</taxon>
    </lineage>
</organism>
<keyword evidence="6" id="KW-0997">Cell inner membrane</keyword>
<feature type="chain" id="PRO_5005204557" description="Pilin" evidence="12">
    <location>
        <begin position="34"/>
        <end position="104"/>
    </location>
</feature>
<evidence type="ECO:0000256" key="4">
    <source>
        <dbReference type="ARBA" id="ARBA00018586"/>
    </source>
</evidence>